<accession>A0A1J5QWS1</accession>
<dbReference type="EMBL" id="MLJW01001073">
    <property type="protein sequence ID" value="OIQ80341.1"/>
    <property type="molecule type" value="Genomic_DNA"/>
</dbReference>
<dbReference type="Pfam" id="PF09965">
    <property type="entry name" value="DUF2199"/>
    <property type="match status" value="1"/>
</dbReference>
<proteinExistence type="predicted"/>
<evidence type="ECO:0008006" key="2">
    <source>
        <dbReference type="Google" id="ProtNLM"/>
    </source>
</evidence>
<protein>
    <recommendedName>
        <fullName evidence="2">DUF2199 domain-containing protein</fullName>
    </recommendedName>
</protein>
<evidence type="ECO:0000313" key="1">
    <source>
        <dbReference type="EMBL" id="OIQ80341.1"/>
    </source>
</evidence>
<sequence>MANCELCGRPTDAHDRQVRFRLPDPVLRASEQDRAQGTWKTHEDPNAAVMMMVPELGAFVRALLPVQLTGGHTVTFGVLVGVHADDLKRAFDSWWAPEYVNLTLEGRLANALPPWEVFAAPVSLAVTDPDATPFCVASTDSGLQSVLTREWDHELVLAALPT</sequence>
<comment type="caution">
    <text evidence="1">The sequence shown here is derived from an EMBL/GenBank/DDBJ whole genome shotgun (WGS) entry which is preliminary data.</text>
</comment>
<organism evidence="1">
    <name type="scientific">mine drainage metagenome</name>
    <dbReference type="NCBI Taxonomy" id="410659"/>
    <lineage>
        <taxon>unclassified sequences</taxon>
        <taxon>metagenomes</taxon>
        <taxon>ecological metagenomes</taxon>
    </lineage>
</organism>
<gene>
    <name evidence="1" type="ORF">GALL_379030</name>
</gene>
<dbReference type="AlphaFoldDB" id="A0A1J5QWS1"/>
<name>A0A1J5QWS1_9ZZZZ</name>
<dbReference type="InterPro" id="IPR018697">
    <property type="entry name" value="DUF2199"/>
</dbReference>
<reference evidence="1" key="1">
    <citation type="submission" date="2016-10" db="EMBL/GenBank/DDBJ databases">
        <title>Sequence of Gallionella enrichment culture.</title>
        <authorList>
            <person name="Poehlein A."/>
            <person name="Muehling M."/>
            <person name="Daniel R."/>
        </authorList>
    </citation>
    <scope>NUCLEOTIDE SEQUENCE</scope>
</reference>